<proteinExistence type="predicted"/>
<evidence type="ECO:0000256" key="1">
    <source>
        <dbReference type="SAM" id="MobiDB-lite"/>
    </source>
</evidence>
<keyword evidence="3" id="KW-1185">Reference proteome</keyword>
<evidence type="ECO:0000313" key="2">
    <source>
        <dbReference type="EMBL" id="KZX21420.1"/>
    </source>
</evidence>
<protein>
    <submittedName>
        <fullName evidence="2">Uncharacterized protein</fullName>
    </submittedName>
</protein>
<dbReference type="EMBL" id="LIIN01000040">
    <property type="protein sequence ID" value="KZX21420.1"/>
    <property type="molecule type" value="Genomic_DNA"/>
</dbReference>
<organism evidence="2 3">
    <name type="scientific">Rathayibacter tanaceti</name>
    <dbReference type="NCBI Taxonomy" id="1671680"/>
    <lineage>
        <taxon>Bacteria</taxon>
        <taxon>Bacillati</taxon>
        <taxon>Actinomycetota</taxon>
        <taxon>Actinomycetes</taxon>
        <taxon>Micrococcales</taxon>
        <taxon>Microbacteriaceae</taxon>
        <taxon>Rathayibacter</taxon>
    </lineage>
</organism>
<sequence>MLVGRPLLRGRHHVRPPSRTRLDLGGEADLDQPFDLHGAGVSEEHEAGTALLLPDEGDVAGVRVGRQRFGEERVAVVPECDQAEGGRGRVEHRAIADDDPGPRVEASDEGRVALGALLPCVEADDRLGRDERGEGELELLLVAVVGHGEDRVAPGGQGIPGQLGESDRPAAHPGTGGEPRRRRDCPDRQPTALREPGEGVRRVSRYSSRFDGG</sequence>
<feature type="region of interest" description="Disordered" evidence="1">
    <location>
        <begin position="85"/>
        <end position="106"/>
    </location>
</feature>
<name>A0A162FYF7_9MICO</name>
<dbReference type="AlphaFoldDB" id="A0A162FYF7"/>
<comment type="caution">
    <text evidence="2">The sequence shown here is derived from an EMBL/GenBank/DDBJ whole genome shotgun (WGS) entry which is preliminary data.</text>
</comment>
<evidence type="ECO:0000313" key="3">
    <source>
        <dbReference type="Proteomes" id="UP000076717"/>
    </source>
</evidence>
<feature type="region of interest" description="Disordered" evidence="1">
    <location>
        <begin position="151"/>
        <end position="213"/>
    </location>
</feature>
<accession>A0A162FYF7</accession>
<gene>
    <name evidence="2" type="ORF">ACH61_01471</name>
</gene>
<reference evidence="2 3" key="1">
    <citation type="submission" date="2015-08" db="EMBL/GenBank/DDBJ databases">
        <title>Draft Genome Sequence of Rathayibacter sp. Strain VKM Ac-2596 Isolated from Leaf Gall Induced by Plant-Parasitic Nematodes.</title>
        <authorList>
            <person name="Vasilenko O.V."/>
            <person name="Starodumova I.P."/>
            <person name="Tarlachkov S.V."/>
            <person name="Dorofeeva L.V."/>
            <person name="Evtushenko L.I."/>
        </authorList>
    </citation>
    <scope>NUCLEOTIDE SEQUENCE [LARGE SCALE GENOMIC DNA]</scope>
    <source>
        <strain evidence="2 3">VKM Ac-2596</strain>
    </source>
</reference>
<feature type="compositionally biased region" description="Basic and acidic residues" evidence="1">
    <location>
        <begin position="178"/>
        <end position="187"/>
    </location>
</feature>
<feature type="region of interest" description="Disordered" evidence="1">
    <location>
        <begin position="1"/>
        <end position="26"/>
    </location>
</feature>
<dbReference type="Proteomes" id="UP000076717">
    <property type="component" value="Unassembled WGS sequence"/>
</dbReference>
<feature type="compositionally biased region" description="Basic residues" evidence="1">
    <location>
        <begin position="8"/>
        <end position="18"/>
    </location>
</feature>